<dbReference type="PANTHER" id="PTHR44858:SF1">
    <property type="entry name" value="UDP-N-ACETYLGLUCOSAMINE--PEPTIDE N-ACETYLGLUCOSAMINYLTRANSFERASE SPINDLY-RELATED"/>
    <property type="match status" value="1"/>
</dbReference>
<feature type="repeat" description="TPR" evidence="3">
    <location>
        <begin position="319"/>
        <end position="352"/>
    </location>
</feature>
<name>A0A1F5R778_9BACT</name>
<dbReference type="Pfam" id="PF13432">
    <property type="entry name" value="TPR_16"/>
    <property type="match status" value="1"/>
</dbReference>
<evidence type="ECO:0000256" key="2">
    <source>
        <dbReference type="ARBA" id="ARBA00022803"/>
    </source>
</evidence>
<protein>
    <submittedName>
        <fullName evidence="5">Uncharacterized protein</fullName>
    </submittedName>
</protein>
<evidence type="ECO:0000313" key="6">
    <source>
        <dbReference type="Proteomes" id="UP000177230"/>
    </source>
</evidence>
<evidence type="ECO:0000256" key="1">
    <source>
        <dbReference type="ARBA" id="ARBA00022737"/>
    </source>
</evidence>
<keyword evidence="2 3" id="KW-0802">TPR repeat</keyword>
<organism evidence="5 6">
    <name type="scientific">Candidatus Edwardsbacteria bacterium GWF2_54_11</name>
    <dbReference type="NCBI Taxonomy" id="1817851"/>
    <lineage>
        <taxon>Bacteria</taxon>
        <taxon>Candidatus Edwardsiibacteriota</taxon>
    </lineage>
</organism>
<comment type="caution">
    <text evidence="5">The sequence shown here is derived from an EMBL/GenBank/DDBJ whole genome shotgun (WGS) entry which is preliminary data.</text>
</comment>
<sequence>MNLISRWEINKVVCHSREDGNLGLDACLHRHDNHFISCLKRNTSTIFSITALIFFANPCQAATKTFIREYTYQASDYDSRLTCQAIALSEVKRLLLEEIGTYLVSGTTVQNGMVVSDDISVYTAGAVQTKVMDQRWDGKTYWLKAQIQADPDSVSTAVARLREDKTKTRELESLKASSEKALAEIAKLNKALERASSDNSRFADQIKYLQSAQKLSAVQSAQQGLAALESGDATTALTAFTRSLEADPNDAISLVNRGIAYARLNDHKKAVPDYDRALKASANDHRIYYNRGIAYYHLKEYTQALNDFNRSLLLKPDNSKTYFNRALTYEKMGNWKLAQLDYSKAIKLDPTDIQAYNNRGAVYLQQKLYAKAVTDFNKMIEIDPTFSDGYLNRAGVHAIRGDMAAALADARKAAQLGSAEAKLLLERLGQ</sequence>
<reference evidence="5 6" key="1">
    <citation type="journal article" date="2016" name="Nat. Commun.">
        <title>Thousands of microbial genomes shed light on interconnected biogeochemical processes in an aquifer system.</title>
        <authorList>
            <person name="Anantharaman K."/>
            <person name="Brown C.T."/>
            <person name="Hug L.A."/>
            <person name="Sharon I."/>
            <person name="Castelle C.J."/>
            <person name="Probst A.J."/>
            <person name="Thomas B.C."/>
            <person name="Singh A."/>
            <person name="Wilkins M.J."/>
            <person name="Karaoz U."/>
            <person name="Brodie E.L."/>
            <person name="Williams K.H."/>
            <person name="Hubbard S.S."/>
            <person name="Banfield J.F."/>
        </authorList>
    </citation>
    <scope>NUCLEOTIDE SEQUENCE [LARGE SCALE GENOMIC DNA]</scope>
</reference>
<keyword evidence="1" id="KW-0677">Repeat</keyword>
<proteinExistence type="predicted"/>
<dbReference type="InterPro" id="IPR050498">
    <property type="entry name" value="Ycf3"/>
</dbReference>
<dbReference type="PROSITE" id="PS50005">
    <property type="entry name" value="TPR"/>
    <property type="match status" value="5"/>
</dbReference>
<dbReference type="Proteomes" id="UP000177230">
    <property type="component" value="Unassembled WGS sequence"/>
</dbReference>
<feature type="repeat" description="TPR" evidence="3">
    <location>
        <begin position="217"/>
        <end position="250"/>
    </location>
</feature>
<accession>A0A1F5R778</accession>
<dbReference type="Pfam" id="PF00515">
    <property type="entry name" value="TPR_1"/>
    <property type="match status" value="3"/>
</dbReference>
<evidence type="ECO:0000256" key="3">
    <source>
        <dbReference type="PROSITE-ProRule" id="PRU00339"/>
    </source>
</evidence>
<dbReference type="EMBL" id="MFFM01000039">
    <property type="protein sequence ID" value="OGF10325.1"/>
    <property type="molecule type" value="Genomic_DNA"/>
</dbReference>
<evidence type="ECO:0000256" key="4">
    <source>
        <dbReference type="SAM" id="Coils"/>
    </source>
</evidence>
<feature type="coiled-coil region" evidence="4">
    <location>
        <begin position="171"/>
        <end position="205"/>
    </location>
</feature>
<feature type="repeat" description="TPR" evidence="3">
    <location>
        <begin position="285"/>
        <end position="318"/>
    </location>
</feature>
<dbReference type="InterPro" id="IPR011990">
    <property type="entry name" value="TPR-like_helical_dom_sf"/>
</dbReference>
<feature type="repeat" description="TPR" evidence="3">
    <location>
        <begin position="251"/>
        <end position="284"/>
    </location>
</feature>
<keyword evidence="4" id="KW-0175">Coiled coil</keyword>
<evidence type="ECO:0000313" key="5">
    <source>
        <dbReference type="EMBL" id="OGF10325.1"/>
    </source>
</evidence>
<dbReference type="AlphaFoldDB" id="A0A1F5R778"/>
<feature type="repeat" description="TPR" evidence="3">
    <location>
        <begin position="353"/>
        <end position="386"/>
    </location>
</feature>
<dbReference type="PANTHER" id="PTHR44858">
    <property type="entry name" value="TETRATRICOPEPTIDE REPEAT PROTEIN 6"/>
    <property type="match status" value="1"/>
</dbReference>
<gene>
    <name evidence="5" type="ORF">A2024_02220</name>
</gene>
<dbReference type="SMART" id="SM00028">
    <property type="entry name" value="TPR"/>
    <property type="match status" value="6"/>
</dbReference>
<dbReference type="PROSITE" id="PS50293">
    <property type="entry name" value="TPR_REGION"/>
    <property type="match status" value="2"/>
</dbReference>
<dbReference type="InterPro" id="IPR019734">
    <property type="entry name" value="TPR_rpt"/>
</dbReference>
<dbReference type="SUPFAM" id="SSF81901">
    <property type="entry name" value="HCP-like"/>
    <property type="match status" value="1"/>
</dbReference>
<dbReference type="Gene3D" id="1.25.40.10">
    <property type="entry name" value="Tetratricopeptide repeat domain"/>
    <property type="match status" value="2"/>
</dbReference>